<keyword evidence="2" id="KW-0472">Membrane</keyword>
<evidence type="ECO:0000313" key="4">
    <source>
        <dbReference type="EMBL" id="QHU36549.1"/>
    </source>
</evidence>
<feature type="transmembrane region" description="Helical" evidence="2">
    <location>
        <begin position="57"/>
        <end position="75"/>
    </location>
</feature>
<keyword evidence="2" id="KW-1133">Transmembrane helix</keyword>
<protein>
    <recommendedName>
        <fullName evidence="3">Minor capsid protein P9 transmembrane helices domain-containing protein</fullName>
    </recommendedName>
</protein>
<dbReference type="InterPro" id="IPR043915">
    <property type="entry name" value="P9_TM"/>
</dbReference>
<accession>A0A6C0M0J5</accession>
<dbReference type="EMBL" id="MN740639">
    <property type="protein sequence ID" value="QHU36549.1"/>
    <property type="molecule type" value="Genomic_DNA"/>
</dbReference>
<keyword evidence="2" id="KW-0812">Transmembrane</keyword>
<dbReference type="AlphaFoldDB" id="A0A6C0M0J5"/>
<reference evidence="4" key="1">
    <citation type="journal article" date="2020" name="Nature">
        <title>Giant virus diversity and host interactions through global metagenomics.</title>
        <authorList>
            <person name="Schulz F."/>
            <person name="Roux S."/>
            <person name="Paez-Espino D."/>
            <person name="Jungbluth S."/>
            <person name="Walsh D.A."/>
            <person name="Denef V.J."/>
            <person name="McMahon K.D."/>
            <person name="Konstantinidis K.T."/>
            <person name="Eloe-Fadrosh E.A."/>
            <person name="Kyrpides N.C."/>
            <person name="Woyke T."/>
        </authorList>
    </citation>
    <scope>NUCLEOTIDE SEQUENCE</scope>
    <source>
        <strain evidence="4">GVMAG-S-1035231-58</strain>
    </source>
</reference>
<evidence type="ECO:0000259" key="3">
    <source>
        <dbReference type="Pfam" id="PF19066"/>
    </source>
</evidence>
<evidence type="ECO:0000256" key="2">
    <source>
        <dbReference type="SAM" id="Phobius"/>
    </source>
</evidence>
<evidence type="ECO:0000256" key="1">
    <source>
        <dbReference type="SAM" id="MobiDB-lite"/>
    </source>
</evidence>
<sequence length="224" mass="24804">MGEPFWYSDPSVLFRPTTWYSFVPTASMSVDQSLNAVVRFVIYLSVLLYACSRDARYFLYIPTILIITVALHTFFPKAKKITESFRGSPFVSSYEGTETTQPTPDNPFMNATLPDILDNPNRPPAADVTNKTVRDKVNKSFSQTSNLYMDTSDVFDMVQAQRNFWTVVEDDHGGLLKFLQGNTTSDKVGNESYVAVKGSLPPDRLTPTSVSAPQGVSPGSSANT</sequence>
<proteinExistence type="predicted"/>
<feature type="region of interest" description="Disordered" evidence="1">
    <location>
        <begin position="198"/>
        <end position="224"/>
    </location>
</feature>
<name>A0A6C0M0J5_9ZZZZ</name>
<feature type="domain" description="Minor capsid protein P9 transmembrane helices" evidence="3">
    <location>
        <begin position="5"/>
        <end position="71"/>
    </location>
</feature>
<feature type="compositionally biased region" description="Polar residues" evidence="1">
    <location>
        <begin position="206"/>
        <end position="224"/>
    </location>
</feature>
<dbReference type="Pfam" id="PF19066">
    <property type="entry name" value="P9_TM"/>
    <property type="match status" value="1"/>
</dbReference>
<organism evidence="4">
    <name type="scientific">viral metagenome</name>
    <dbReference type="NCBI Taxonomy" id="1070528"/>
    <lineage>
        <taxon>unclassified sequences</taxon>
        <taxon>metagenomes</taxon>
        <taxon>organismal metagenomes</taxon>
    </lineage>
</organism>
<feature type="transmembrane region" description="Helical" evidence="2">
    <location>
        <begin position="33"/>
        <end position="50"/>
    </location>
</feature>